<feature type="signal peptide" evidence="1">
    <location>
        <begin position="1"/>
        <end position="18"/>
    </location>
</feature>
<organism evidence="2 3">
    <name type="scientific">Runella rosea</name>
    <dbReference type="NCBI Taxonomy" id="2259595"/>
    <lineage>
        <taxon>Bacteria</taxon>
        <taxon>Pseudomonadati</taxon>
        <taxon>Bacteroidota</taxon>
        <taxon>Cytophagia</taxon>
        <taxon>Cytophagales</taxon>
        <taxon>Spirosomataceae</taxon>
        <taxon>Runella</taxon>
    </lineage>
</organism>
<evidence type="ECO:0000313" key="2">
    <source>
        <dbReference type="EMBL" id="AXE16416.1"/>
    </source>
</evidence>
<dbReference type="RefSeq" id="WP_114065203.1">
    <property type="nucleotide sequence ID" value="NZ_CP030850.1"/>
</dbReference>
<feature type="chain" id="PRO_5016740328" description="Peptidase S74 domain-containing protein" evidence="1">
    <location>
        <begin position="19"/>
        <end position="503"/>
    </location>
</feature>
<dbReference type="Gene3D" id="2.150.10.10">
    <property type="entry name" value="Serralysin-like metalloprotease, C-terminal"/>
    <property type="match status" value="1"/>
</dbReference>
<dbReference type="AlphaFoldDB" id="A0A344TCP5"/>
<evidence type="ECO:0000256" key="1">
    <source>
        <dbReference type="SAM" id="SignalP"/>
    </source>
</evidence>
<proteinExistence type="predicted"/>
<dbReference type="KEGG" id="run:DR864_01070"/>
<dbReference type="InterPro" id="IPR011049">
    <property type="entry name" value="Serralysin-like_metalloprot_C"/>
</dbReference>
<accession>A0A344TCP5</accession>
<evidence type="ECO:0000313" key="3">
    <source>
        <dbReference type="Proteomes" id="UP000251993"/>
    </source>
</evidence>
<dbReference type="OrthoDB" id="1163828at2"/>
<gene>
    <name evidence="2" type="ORF">DR864_01070</name>
</gene>
<keyword evidence="3" id="KW-1185">Reference proteome</keyword>
<name>A0A344TCP5_9BACT</name>
<keyword evidence="1" id="KW-0732">Signal</keyword>
<protein>
    <recommendedName>
        <fullName evidence="4">Peptidase S74 domain-containing protein</fullName>
    </recommendedName>
</protein>
<dbReference type="Proteomes" id="UP000251993">
    <property type="component" value="Chromosome"/>
</dbReference>
<evidence type="ECO:0008006" key="4">
    <source>
        <dbReference type="Google" id="ProtNLM"/>
    </source>
</evidence>
<dbReference type="EMBL" id="CP030850">
    <property type="protein sequence ID" value="AXE16416.1"/>
    <property type="molecule type" value="Genomic_DNA"/>
</dbReference>
<reference evidence="2 3" key="1">
    <citation type="submission" date="2018-07" db="EMBL/GenBank/DDBJ databases">
        <title>Genome sequencing of Runella.</title>
        <authorList>
            <person name="Baek M.-G."/>
            <person name="Yi H."/>
        </authorList>
    </citation>
    <scope>NUCLEOTIDE SEQUENCE [LARGE SCALE GENOMIC DNA]</scope>
    <source>
        <strain evidence="2 3">HYN0085</strain>
    </source>
</reference>
<sequence length="503" mass="52300">MKKILTLALAFSCGAALAQKADNVGIGTTKPDPSAILDLNSNTKGLLLPRMNQAQRDAIKNPAAGLVIFQTDQAVGTYTFDGTAWQPSNARTSAVSSVGAWDKQGNVIDDTDFLGSTNDKPLRFKVNNNLSGLVEHTGSLRTFLGYQSGLNTTGQYNTAFGWQALLNNTTGQSNVAVGTGALTGATGSNNIGIGVNVLHGNGASTGGNDNVAIGHFSTFKNTAGSSNVGIGFFSLYNNTLGSHNLAVGTFAMENSNSGTFNVGIGSSALRANTSGSNNMAIGANALGSNTGSNNVAIGAQALRTNTGSGSVAIGGGAGENETGSNMLYISNSNTANPLIKGQFYATLPSATTPWLRINLRSVPGSPTPSTVGYLAIGDFDTAPGGAGAGGLALPSSFSGGPYRLYVQDGIMTEKLKVALRNSSDWADYVFAPNYKLMPLNEVEKYVSENKHLPNIPSAEEMSKNGLDVMQTSAKLMEKIEELTLYVIELNKEIQALKKQNAQK</sequence>